<feature type="transmembrane region" description="Helical" evidence="1">
    <location>
        <begin position="32"/>
        <end position="52"/>
    </location>
</feature>
<proteinExistence type="predicted"/>
<keyword evidence="1" id="KW-1133">Transmembrane helix</keyword>
<evidence type="ECO:0000313" key="3">
    <source>
        <dbReference type="Proteomes" id="UP000228711"/>
    </source>
</evidence>
<dbReference type="AlphaFoldDB" id="A0A2H0YS78"/>
<keyword evidence="1" id="KW-0472">Membrane</keyword>
<gene>
    <name evidence="2" type="ORF">COT25_03515</name>
</gene>
<dbReference type="EMBL" id="PEXV01000117">
    <property type="protein sequence ID" value="PIS41354.1"/>
    <property type="molecule type" value="Genomic_DNA"/>
</dbReference>
<keyword evidence="1" id="KW-0812">Transmembrane</keyword>
<evidence type="ECO:0000256" key="1">
    <source>
        <dbReference type="SAM" id="Phobius"/>
    </source>
</evidence>
<dbReference type="Proteomes" id="UP000228711">
    <property type="component" value="Unassembled WGS sequence"/>
</dbReference>
<organism evidence="2 3">
    <name type="scientific">Candidatus Kerfeldbacteria bacterium CG08_land_8_20_14_0_20_42_7</name>
    <dbReference type="NCBI Taxonomy" id="2014245"/>
    <lineage>
        <taxon>Bacteria</taxon>
        <taxon>Candidatus Kerfeldiibacteriota</taxon>
    </lineage>
</organism>
<sequence length="59" mass="6178">MLRAIFCVVFGFIFLATSPIYEQPINTLSGQNVGLGLLGLAFFVGGLIGMVVSSGGKKK</sequence>
<reference evidence="3" key="1">
    <citation type="submission" date="2017-09" db="EMBL/GenBank/DDBJ databases">
        <title>Depth-based differentiation of microbial function through sediment-hosted aquifers and enrichment of novel symbionts in the deep terrestrial subsurface.</title>
        <authorList>
            <person name="Probst A.J."/>
            <person name="Ladd B."/>
            <person name="Jarett J.K."/>
            <person name="Geller-Mcgrath D.E."/>
            <person name="Sieber C.M.K."/>
            <person name="Emerson J.B."/>
            <person name="Anantharaman K."/>
            <person name="Thomas B.C."/>
            <person name="Malmstrom R."/>
            <person name="Stieglmeier M."/>
            <person name="Klingl A."/>
            <person name="Woyke T."/>
            <person name="Ryan C.M."/>
            <person name="Banfield J.F."/>
        </authorList>
    </citation>
    <scope>NUCLEOTIDE SEQUENCE [LARGE SCALE GENOMIC DNA]</scope>
</reference>
<name>A0A2H0YS78_9BACT</name>
<protein>
    <submittedName>
        <fullName evidence="2">Uncharacterized protein</fullName>
    </submittedName>
</protein>
<comment type="caution">
    <text evidence="2">The sequence shown here is derived from an EMBL/GenBank/DDBJ whole genome shotgun (WGS) entry which is preliminary data.</text>
</comment>
<evidence type="ECO:0000313" key="2">
    <source>
        <dbReference type="EMBL" id="PIS41354.1"/>
    </source>
</evidence>
<accession>A0A2H0YS78</accession>